<gene>
    <name evidence="8 11" type="primary">bamA</name>
    <name evidence="11" type="ORF">IAC56_05065</name>
</gene>
<evidence type="ECO:0000313" key="11">
    <source>
        <dbReference type="EMBL" id="HIU37625.1"/>
    </source>
</evidence>
<keyword evidence="3 8" id="KW-0812">Transmembrane</keyword>
<dbReference type="GO" id="GO:0051205">
    <property type="term" value="P:protein insertion into membrane"/>
    <property type="evidence" value="ECO:0007669"/>
    <property type="project" value="UniProtKB-UniRule"/>
</dbReference>
<reference evidence="11" key="1">
    <citation type="submission" date="2020-10" db="EMBL/GenBank/DDBJ databases">
        <authorList>
            <person name="Gilroy R."/>
        </authorList>
    </citation>
    <scope>NUCLEOTIDE SEQUENCE</scope>
    <source>
        <strain evidence="11">7463</strain>
    </source>
</reference>
<evidence type="ECO:0000256" key="1">
    <source>
        <dbReference type="ARBA" id="ARBA00004370"/>
    </source>
</evidence>
<reference evidence="11" key="2">
    <citation type="journal article" date="2021" name="PeerJ">
        <title>Extensive microbial diversity within the chicken gut microbiome revealed by metagenomics and culture.</title>
        <authorList>
            <person name="Gilroy R."/>
            <person name="Ravi A."/>
            <person name="Getino M."/>
            <person name="Pursley I."/>
            <person name="Horton D.L."/>
            <person name="Alikhan N.F."/>
            <person name="Baker D."/>
            <person name="Gharbi K."/>
            <person name="Hall N."/>
            <person name="Watson M."/>
            <person name="Adriaenssens E.M."/>
            <person name="Foster-Nyarko E."/>
            <person name="Jarju S."/>
            <person name="Secka A."/>
            <person name="Antonio M."/>
            <person name="Oren A."/>
            <person name="Chaudhuri R.R."/>
            <person name="La Ragione R."/>
            <person name="Hildebrand F."/>
            <person name="Pallen M.J."/>
        </authorList>
    </citation>
    <scope>NUCLEOTIDE SEQUENCE</scope>
    <source>
        <strain evidence="11">7463</strain>
    </source>
</reference>
<evidence type="ECO:0000313" key="12">
    <source>
        <dbReference type="Proteomes" id="UP000824083"/>
    </source>
</evidence>
<dbReference type="Proteomes" id="UP000824083">
    <property type="component" value="Unassembled WGS sequence"/>
</dbReference>
<keyword evidence="7 8" id="KW-0998">Cell outer membrane</keyword>
<feature type="domain" description="POTRA" evidence="10">
    <location>
        <begin position="30"/>
        <end position="97"/>
    </location>
</feature>
<comment type="subcellular location">
    <subcellularLocation>
        <location evidence="8">Cell outer membrane</location>
    </subcellularLocation>
    <subcellularLocation>
        <location evidence="1">Membrane</location>
    </subcellularLocation>
</comment>
<accession>A0A9D1IHH6</accession>
<feature type="domain" description="POTRA" evidence="10">
    <location>
        <begin position="352"/>
        <end position="426"/>
    </location>
</feature>
<dbReference type="InterPro" id="IPR000184">
    <property type="entry name" value="Bac_surfAg_D15"/>
</dbReference>
<dbReference type="PANTHER" id="PTHR12815">
    <property type="entry name" value="SORTING AND ASSEMBLY MACHINERY SAMM50 PROTEIN FAMILY MEMBER"/>
    <property type="match status" value="1"/>
</dbReference>
<evidence type="ECO:0000256" key="8">
    <source>
        <dbReference type="HAMAP-Rule" id="MF_01430"/>
    </source>
</evidence>
<keyword evidence="6 8" id="KW-0472">Membrane</keyword>
<dbReference type="InterPro" id="IPR034746">
    <property type="entry name" value="POTRA"/>
</dbReference>
<dbReference type="PIRSF" id="PIRSF006076">
    <property type="entry name" value="OM_assembly_OMP85"/>
    <property type="match status" value="1"/>
</dbReference>
<evidence type="ECO:0000256" key="4">
    <source>
        <dbReference type="ARBA" id="ARBA00022729"/>
    </source>
</evidence>
<dbReference type="GO" id="GO:0009279">
    <property type="term" value="C:cell outer membrane"/>
    <property type="evidence" value="ECO:0007669"/>
    <property type="project" value="UniProtKB-SubCell"/>
</dbReference>
<dbReference type="InterPro" id="IPR039910">
    <property type="entry name" value="D15-like"/>
</dbReference>
<proteinExistence type="inferred from homology"/>
<sequence precursor="true">MHLKSSLLRASVVTALMSVAGVAFAAASDFVIKDIRIEGIARTEPGTVLSHLPFQVGDEFTGAKGNTAIHALYGSGLFRDVRLERDGDVLIVQVQERPAVASISTQGIRAFDKSAIEQSLRDVGMAEGRIFDHATLDRADQELRRQYLARGYYGVDVKTTVTPLDRNRVRVSIVVDEGEAASIESIRFVGNRVMDDDTLQEQMQLTVSGWMSWYTKSNLYSREKLAADIESIRSYYMNNGYLDFKVDSVQVSIAPNKQDIFITINLTEGEQYHITGVELTGDMLGLQADLEKLIQVEPGSIYNAEVINTGSTAITNKLSSLGYAFASAQPTPVVTGDNEAKVVYTIDPGRRAYVRHVNISGNTKTQDEVIRREVRQYEAAWFNSDQVKLSRDRIDRLGFFDSVTVDPKPVPGTRDQVDLEVVVKERPTGSVNLGAGFSTSDGVILSAGFAQNNIFGTGKSFSAEVNTSDSSRTYALSLVEPYVTPEGISRSIDLYDRRVDMEELDLAEDLEYETRGAAVSWGIPFTEYDRVFLGAKWENTLVEAGHQAPARYSQYVEDFGDSPHAVAATLGWSRDSRDNALAPTRGTYQRLSAEVTLPVLDLRYYRASYQLQHYWPLTRDLTLAFNGEVGYGDSWGGKEYPFFKNFYAGGIGSVRGFENSSLGPKDNSQGGEGDSAGGNASLNFSVEMLMPLPGADRTLRWFTFLDGGWVWGDSYGPNGRVDEKMSISLSDLRYSVGVGVAWISPLGPLKFSIAAPLNDKDGDEIERFQFQIGTGF</sequence>
<feature type="domain" description="POTRA" evidence="10">
    <location>
        <begin position="181"/>
        <end position="269"/>
    </location>
</feature>
<evidence type="ECO:0000259" key="10">
    <source>
        <dbReference type="PROSITE" id="PS51779"/>
    </source>
</evidence>
<evidence type="ECO:0000256" key="6">
    <source>
        <dbReference type="ARBA" id="ARBA00023136"/>
    </source>
</evidence>
<dbReference type="EMBL" id="DVMY01000082">
    <property type="protein sequence ID" value="HIU37625.1"/>
    <property type="molecule type" value="Genomic_DNA"/>
</dbReference>
<keyword evidence="2 8" id="KW-1134">Transmembrane beta strand</keyword>
<dbReference type="GO" id="GO:0043165">
    <property type="term" value="P:Gram-negative-bacterium-type cell outer membrane assembly"/>
    <property type="evidence" value="ECO:0007669"/>
    <property type="project" value="UniProtKB-UniRule"/>
</dbReference>
<comment type="similarity">
    <text evidence="8">Belongs to the BamA family.</text>
</comment>
<dbReference type="AlphaFoldDB" id="A0A9D1IHH6"/>
<feature type="signal peptide" evidence="8">
    <location>
        <begin position="1"/>
        <end position="25"/>
    </location>
</feature>
<keyword evidence="4 8" id="KW-0732">Signal</keyword>
<dbReference type="InterPro" id="IPR010827">
    <property type="entry name" value="BamA/TamA_POTRA"/>
</dbReference>
<dbReference type="NCBIfam" id="TIGR03303">
    <property type="entry name" value="OM_YaeT"/>
    <property type="match status" value="1"/>
</dbReference>
<organism evidence="11 12">
    <name type="scientific">Candidatus Aphodousia faecigallinarum</name>
    <dbReference type="NCBI Taxonomy" id="2840677"/>
    <lineage>
        <taxon>Bacteria</taxon>
        <taxon>Pseudomonadati</taxon>
        <taxon>Pseudomonadota</taxon>
        <taxon>Betaproteobacteria</taxon>
        <taxon>Burkholderiales</taxon>
        <taxon>Sutterellaceae</taxon>
        <taxon>Sutterellaceae incertae sedis</taxon>
        <taxon>Candidatus Aphodousia</taxon>
    </lineage>
</organism>
<comment type="subunit">
    <text evidence="8">Part of the Bam complex.</text>
</comment>
<dbReference type="Gene3D" id="2.40.160.50">
    <property type="entry name" value="membrane protein fhac: a member of the omp85/tpsb transporter family"/>
    <property type="match status" value="1"/>
</dbReference>
<name>A0A9D1IHH6_9BURK</name>
<evidence type="ECO:0000256" key="2">
    <source>
        <dbReference type="ARBA" id="ARBA00022452"/>
    </source>
</evidence>
<dbReference type="Pfam" id="PF07244">
    <property type="entry name" value="POTRA"/>
    <property type="match status" value="4"/>
</dbReference>
<keyword evidence="5 8" id="KW-0677">Repeat</keyword>
<dbReference type="Pfam" id="PF01103">
    <property type="entry name" value="Omp85"/>
    <property type="match status" value="1"/>
</dbReference>
<comment type="caution">
    <text evidence="11">The sequence shown here is derived from an EMBL/GenBank/DDBJ whole genome shotgun (WGS) entry which is preliminary data.</text>
</comment>
<dbReference type="PROSITE" id="PS51779">
    <property type="entry name" value="POTRA"/>
    <property type="match status" value="3"/>
</dbReference>
<evidence type="ECO:0000256" key="3">
    <source>
        <dbReference type="ARBA" id="ARBA00022692"/>
    </source>
</evidence>
<comment type="function">
    <text evidence="8">Part of the outer membrane protein assembly complex, which is involved in assembly and insertion of beta-barrel proteins into the outer membrane.</text>
</comment>
<evidence type="ECO:0000256" key="5">
    <source>
        <dbReference type="ARBA" id="ARBA00022737"/>
    </source>
</evidence>
<dbReference type="Gene3D" id="3.10.20.310">
    <property type="entry name" value="membrane protein fhac"/>
    <property type="match status" value="5"/>
</dbReference>
<evidence type="ECO:0000256" key="9">
    <source>
        <dbReference type="NCBIfam" id="TIGR03303"/>
    </source>
</evidence>
<evidence type="ECO:0000256" key="7">
    <source>
        <dbReference type="ARBA" id="ARBA00023237"/>
    </source>
</evidence>
<dbReference type="InterPro" id="IPR023707">
    <property type="entry name" value="OM_assembly_BamA"/>
</dbReference>
<feature type="chain" id="PRO_5039771082" description="Outer membrane protein assembly factor BamA" evidence="8">
    <location>
        <begin position="26"/>
        <end position="776"/>
    </location>
</feature>
<dbReference type="PANTHER" id="PTHR12815:SF23">
    <property type="entry name" value="OUTER MEMBRANE PROTEIN ASSEMBLY FACTOR BAMA"/>
    <property type="match status" value="1"/>
</dbReference>
<protein>
    <recommendedName>
        <fullName evidence="8 9">Outer membrane protein assembly factor BamA</fullName>
    </recommendedName>
</protein>
<dbReference type="HAMAP" id="MF_01430">
    <property type="entry name" value="OM_assembly_BamA"/>
    <property type="match status" value="1"/>
</dbReference>